<gene>
    <name evidence="1" type="ORF">OZ911_25055</name>
</gene>
<evidence type="ECO:0000313" key="2">
    <source>
        <dbReference type="Proteomes" id="UP001163982"/>
    </source>
</evidence>
<sequence length="683" mass="76540">MGLQLFPPRLPLHCQGRTRMKAHTISDAFRRCIGEREVSFAFFTTYSFEPDFFELEVIPLLLGDQALSSQDEIRYVQLQALMQDKARRFAVAHDVDVFNPAAGSRLEVDYLPIRVGNGCQHSKLAILVVQGEDDDAPVIVLAAGSFNLTKAGWWDNIEVGHFVELRATRAPGNVLEPLRRALQFFQAATPTPALNGIVEVQAGWSPSADDPDCSFYFSGAAPERLAFLDFIHQHLRAPSAAKASGTLEIISPFFGETPTCGSTQELMSEFATVRLLLPYDEERRALVDPAVFSAFHVDQWCDWAGHWHNSHKVHDKPFRRLHAKIFQGLGKRPWQFVGSVNFSHKAFQVNVESGFLLQGRDLVPLLAPSPVSLSGFAADPGLQTAEPLDGLTMPVLRLAYDWESQVLEVTAQQSISGDLVLLDSSQCSIGTLGFDRAGQIAQPLPALREQLQRSSLLNVRWQSGTDRVERWLMVSQYNIYRRPSHLPAMDLQSLLRLFIEMRLSKKISQFGELARQLLSRRRANDVVDEQLSEMVDEGEGRSFFSEFSQVNSAFWQLERTLALAEADGNHKKLAYYLAGCQPDSLQAMLDSVKDGGRDEETLVVRYLTLVSMQSVLNRYPGHSCVTLVRGVEAVITELENDELLGHLDEAEGRRFLDWFRAQFQRPLSAANSRKKDVSHAADQ</sequence>
<accession>A0ACD4P4L9</accession>
<organism evidence="1 2">
    <name type="scientific">Pseudomonas fortuita</name>
    <dbReference type="NCBI Taxonomy" id="3233375"/>
    <lineage>
        <taxon>Bacteria</taxon>
        <taxon>Pseudomonadati</taxon>
        <taxon>Pseudomonadota</taxon>
        <taxon>Gammaproteobacteria</taxon>
        <taxon>Pseudomonadales</taxon>
        <taxon>Pseudomonadaceae</taxon>
        <taxon>Pseudomonas</taxon>
    </lineage>
</organism>
<protein>
    <submittedName>
        <fullName evidence="1">Uncharacterized protein</fullName>
    </submittedName>
</protein>
<evidence type="ECO:0000313" key="1">
    <source>
        <dbReference type="EMBL" id="WAP63115.1"/>
    </source>
</evidence>
<proteinExistence type="predicted"/>
<dbReference type="Proteomes" id="UP001163982">
    <property type="component" value="Chromosome"/>
</dbReference>
<keyword evidence="2" id="KW-1185">Reference proteome</keyword>
<reference evidence="1" key="1">
    <citation type="journal article" date="2024" name="Int. J. Syst. Evol. Microbiol.">
        <title>Pseudomonas fortuita sp. nov., isolated from the endosphere of a wild yam.</title>
        <authorList>
            <person name="Carlier A."/>
            <person name="Beaumel M."/>
            <person name="Moreau S."/>
            <person name="Acar T."/>
            <person name="Sana T.G."/>
            <person name="Cnockaert M."/>
            <person name="Vandamme P."/>
        </authorList>
    </citation>
    <scope>NUCLEOTIDE SEQUENCE</scope>
    <source>
        <strain evidence="1">GMI12077</strain>
    </source>
</reference>
<name>A0ACD4P4L9_9PSED</name>
<dbReference type="EMBL" id="CP114035">
    <property type="protein sequence ID" value="WAP63115.1"/>
    <property type="molecule type" value="Genomic_DNA"/>
</dbReference>